<feature type="region of interest" description="Disordered" evidence="1">
    <location>
        <begin position="134"/>
        <end position="181"/>
    </location>
</feature>
<dbReference type="Proteomes" id="UP001286313">
    <property type="component" value="Unassembled WGS sequence"/>
</dbReference>
<feature type="compositionally biased region" description="Low complexity" evidence="1">
    <location>
        <begin position="31"/>
        <end position="55"/>
    </location>
</feature>
<evidence type="ECO:0000313" key="2">
    <source>
        <dbReference type="EMBL" id="KAK3867804.1"/>
    </source>
</evidence>
<comment type="caution">
    <text evidence="2">The sequence shown here is derived from an EMBL/GenBank/DDBJ whole genome shotgun (WGS) entry which is preliminary data.</text>
</comment>
<keyword evidence="3" id="KW-1185">Reference proteome</keyword>
<evidence type="ECO:0000313" key="3">
    <source>
        <dbReference type="Proteomes" id="UP001286313"/>
    </source>
</evidence>
<reference evidence="2" key="1">
    <citation type="submission" date="2023-10" db="EMBL/GenBank/DDBJ databases">
        <title>Genome assemblies of two species of porcelain crab, Petrolisthes cinctipes and Petrolisthes manimaculis (Anomura: Porcellanidae).</title>
        <authorList>
            <person name="Angst P."/>
        </authorList>
    </citation>
    <scope>NUCLEOTIDE SEQUENCE</scope>
    <source>
        <strain evidence="2">PB745_01</strain>
        <tissue evidence="2">Gill</tissue>
    </source>
</reference>
<dbReference type="AlphaFoldDB" id="A0AAE1K9L4"/>
<name>A0AAE1K9L4_PETCI</name>
<feature type="compositionally biased region" description="Acidic residues" evidence="1">
    <location>
        <begin position="140"/>
        <end position="149"/>
    </location>
</feature>
<gene>
    <name evidence="2" type="ORF">Pcinc_026764</name>
</gene>
<feature type="compositionally biased region" description="Low complexity" evidence="1">
    <location>
        <begin position="1"/>
        <end position="23"/>
    </location>
</feature>
<sequence length="331" mass="35469">MFSSSCSASSSGSNNSSNSSLPSKPHHTSSKNDTNNNMNSENNSSGSNSSSQHSLAHLHHHSLLGHNVKPPSSVVNSSPYDHQLLEKLVPRHITTEHVVFSHKTKVGGRSLFFFSPASRGGLTKPVFTTREKLTHIMDGPGDDEDDGDDVYSGGRRSSSVPGSLSSPPWAGRRGRGGGKDEISPGVVCTIKRVHLGDPACDLGVSVWRGRGPQRGLQGPQRPPCGTGPALLVESPDTGRGGDGMAVAAGFTGEVMYLLPYNILGRTDLEPRATEILVQDAMLSCVSESVVWFVVKSFTRKKVITNTRQLSNQKLNITKLNLRSSHDHKKSS</sequence>
<evidence type="ECO:0000256" key="1">
    <source>
        <dbReference type="SAM" id="MobiDB-lite"/>
    </source>
</evidence>
<proteinExistence type="predicted"/>
<feature type="region of interest" description="Disordered" evidence="1">
    <location>
        <begin position="1"/>
        <end position="56"/>
    </location>
</feature>
<accession>A0AAE1K9L4</accession>
<protein>
    <submittedName>
        <fullName evidence="2">Uncharacterized protein</fullName>
    </submittedName>
</protein>
<feature type="compositionally biased region" description="Low complexity" evidence="1">
    <location>
        <begin position="150"/>
        <end position="167"/>
    </location>
</feature>
<organism evidence="2 3">
    <name type="scientific">Petrolisthes cinctipes</name>
    <name type="common">Flat porcelain crab</name>
    <dbReference type="NCBI Taxonomy" id="88211"/>
    <lineage>
        <taxon>Eukaryota</taxon>
        <taxon>Metazoa</taxon>
        <taxon>Ecdysozoa</taxon>
        <taxon>Arthropoda</taxon>
        <taxon>Crustacea</taxon>
        <taxon>Multicrustacea</taxon>
        <taxon>Malacostraca</taxon>
        <taxon>Eumalacostraca</taxon>
        <taxon>Eucarida</taxon>
        <taxon>Decapoda</taxon>
        <taxon>Pleocyemata</taxon>
        <taxon>Anomura</taxon>
        <taxon>Galatheoidea</taxon>
        <taxon>Porcellanidae</taxon>
        <taxon>Petrolisthes</taxon>
    </lineage>
</organism>
<dbReference type="EMBL" id="JAWQEG010003129">
    <property type="protein sequence ID" value="KAK3867804.1"/>
    <property type="molecule type" value="Genomic_DNA"/>
</dbReference>